<gene>
    <name evidence="2" type="ORF">chiPu_0032572</name>
</gene>
<evidence type="ECO:0000313" key="2">
    <source>
        <dbReference type="EMBL" id="GCC48614.1"/>
    </source>
</evidence>
<feature type="non-terminal residue" evidence="2">
    <location>
        <position position="1"/>
    </location>
</feature>
<dbReference type="AlphaFoldDB" id="A0A401U130"/>
<feature type="region of interest" description="Disordered" evidence="1">
    <location>
        <begin position="164"/>
        <end position="191"/>
    </location>
</feature>
<feature type="compositionally biased region" description="Basic residues" evidence="1">
    <location>
        <begin position="1"/>
        <end position="16"/>
    </location>
</feature>
<proteinExistence type="predicted"/>
<dbReference type="EMBL" id="BEZZ01240546">
    <property type="protein sequence ID" value="GCC48614.1"/>
    <property type="molecule type" value="Genomic_DNA"/>
</dbReference>
<sequence>RVQQRRRQHLAGARRLRSADQEICRPRGRREGADRPGPGRQEDVGQGQEGRAGRPQRSPEIAAARGREQGQHRYRDQELRQADGRVRRQRRQLSRSRPNRTEKRAPENFSGAFLMRNGFGAATRVHPHPETIKREPGDPARGRRIDAEGLIRYPCDGLRALRRSATQAVRDGSSRTWPTRKSWSPAPPAWS</sequence>
<dbReference type="Proteomes" id="UP000287033">
    <property type="component" value="Unassembled WGS sequence"/>
</dbReference>
<reference evidence="2 3" key="1">
    <citation type="journal article" date="2018" name="Nat. Ecol. Evol.">
        <title>Shark genomes provide insights into elasmobranch evolution and the origin of vertebrates.</title>
        <authorList>
            <person name="Hara Y"/>
            <person name="Yamaguchi K"/>
            <person name="Onimaru K"/>
            <person name="Kadota M"/>
            <person name="Koyanagi M"/>
            <person name="Keeley SD"/>
            <person name="Tatsumi K"/>
            <person name="Tanaka K"/>
            <person name="Motone F"/>
            <person name="Kageyama Y"/>
            <person name="Nozu R"/>
            <person name="Adachi N"/>
            <person name="Nishimura O"/>
            <person name="Nakagawa R"/>
            <person name="Tanegashima C"/>
            <person name="Kiyatake I"/>
            <person name="Matsumoto R"/>
            <person name="Murakumo K"/>
            <person name="Nishida K"/>
            <person name="Terakita A"/>
            <person name="Kuratani S"/>
            <person name="Sato K"/>
            <person name="Hyodo S Kuraku.S."/>
        </authorList>
    </citation>
    <scope>NUCLEOTIDE SEQUENCE [LARGE SCALE GENOMIC DNA]</scope>
</reference>
<keyword evidence="3" id="KW-1185">Reference proteome</keyword>
<feature type="compositionally biased region" description="Basic residues" evidence="1">
    <location>
        <begin position="87"/>
        <end position="98"/>
    </location>
</feature>
<evidence type="ECO:0000256" key="1">
    <source>
        <dbReference type="SAM" id="MobiDB-lite"/>
    </source>
</evidence>
<name>A0A401U130_CHIPU</name>
<accession>A0A401U130</accession>
<protein>
    <submittedName>
        <fullName evidence="2">Uncharacterized protein</fullName>
    </submittedName>
</protein>
<comment type="caution">
    <text evidence="2">The sequence shown here is derived from an EMBL/GenBank/DDBJ whole genome shotgun (WGS) entry which is preliminary data.</text>
</comment>
<feature type="non-terminal residue" evidence="2">
    <location>
        <position position="191"/>
    </location>
</feature>
<feature type="region of interest" description="Disordered" evidence="1">
    <location>
        <begin position="1"/>
        <end position="111"/>
    </location>
</feature>
<feature type="compositionally biased region" description="Basic and acidic residues" evidence="1">
    <location>
        <begin position="17"/>
        <end position="34"/>
    </location>
</feature>
<feature type="compositionally biased region" description="Basic and acidic residues" evidence="1">
    <location>
        <begin position="65"/>
        <end position="86"/>
    </location>
</feature>
<evidence type="ECO:0000313" key="3">
    <source>
        <dbReference type="Proteomes" id="UP000287033"/>
    </source>
</evidence>
<organism evidence="2 3">
    <name type="scientific">Chiloscyllium punctatum</name>
    <name type="common">Brownbanded bambooshark</name>
    <name type="synonym">Hemiscyllium punctatum</name>
    <dbReference type="NCBI Taxonomy" id="137246"/>
    <lineage>
        <taxon>Eukaryota</taxon>
        <taxon>Metazoa</taxon>
        <taxon>Chordata</taxon>
        <taxon>Craniata</taxon>
        <taxon>Vertebrata</taxon>
        <taxon>Chondrichthyes</taxon>
        <taxon>Elasmobranchii</taxon>
        <taxon>Galeomorphii</taxon>
        <taxon>Galeoidea</taxon>
        <taxon>Orectolobiformes</taxon>
        <taxon>Hemiscylliidae</taxon>
        <taxon>Chiloscyllium</taxon>
    </lineage>
</organism>